<dbReference type="KEGG" id="thes:FHQ07_05770"/>
<dbReference type="GO" id="GO:0004140">
    <property type="term" value="F:dephospho-CoA kinase activity"/>
    <property type="evidence" value="ECO:0007669"/>
    <property type="project" value="UniProtKB-UniRule"/>
</dbReference>
<evidence type="ECO:0000313" key="7">
    <source>
        <dbReference type="EMBL" id="QDA56859.1"/>
    </source>
</evidence>
<dbReference type="Gene3D" id="3.40.50.300">
    <property type="entry name" value="P-loop containing nucleotide triphosphate hydrolases"/>
    <property type="match status" value="1"/>
</dbReference>
<comment type="pathway">
    <text evidence="5">Cofactor biosynthesis; coenzyme A biosynthesis; CoA from (R)-pantothenate: step 5/5.</text>
</comment>
<evidence type="ECO:0000256" key="6">
    <source>
        <dbReference type="NCBIfam" id="TIGR00152"/>
    </source>
</evidence>
<comment type="function">
    <text evidence="5">Catalyzes the phosphorylation of the 3'-hydroxyl group of dephosphocoenzyme A to form coenzyme A.</text>
</comment>
<keyword evidence="5" id="KW-0963">Cytoplasm</keyword>
<comment type="similarity">
    <text evidence="1 5">Belongs to the CoaE family.</text>
</comment>
<evidence type="ECO:0000256" key="4">
    <source>
        <dbReference type="ARBA" id="ARBA00022993"/>
    </source>
</evidence>
<keyword evidence="2 5" id="KW-0547">Nucleotide-binding</keyword>
<dbReference type="PANTHER" id="PTHR10695">
    <property type="entry name" value="DEPHOSPHO-COA KINASE-RELATED"/>
    <property type="match status" value="1"/>
</dbReference>
<reference evidence="7 8" key="1">
    <citation type="submission" date="2019-06" db="EMBL/GenBank/DDBJ databases">
        <title>Thermomonas aquatica sp. nov., isolated from an industrial wastewater treatment plant.</title>
        <authorList>
            <person name="Jeon J.H."/>
            <person name="Park D.-S."/>
        </authorList>
    </citation>
    <scope>NUCLEOTIDE SEQUENCE [LARGE SCALE GENOMIC DNA]</scope>
    <source>
        <strain evidence="7 8">SY21</strain>
    </source>
</reference>
<evidence type="ECO:0000256" key="2">
    <source>
        <dbReference type="ARBA" id="ARBA00022741"/>
    </source>
</evidence>
<keyword evidence="3 5" id="KW-0067">ATP-binding</keyword>
<dbReference type="InterPro" id="IPR001977">
    <property type="entry name" value="Depp_CoAkinase"/>
</dbReference>
<protein>
    <recommendedName>
        <fullName evidence="5 6">Dephospho-CoA kinase</fullName>
        <ecNumber evidence="5 6">2.7.1.24</ecNumber>
    </recommendedName>
    <alternativeName>
        <fullName evidence="5">Dephosphocoenzyme A kinase</fullName>
    </alternativeName>
</protein>
<keyword evidence="8" id="KW-1185">Reference proteome</keyword>
<dbReference type="CDD" id="cd02022">
    <property type="entry name" value="DPCK"/>
    <property type="match status" value="1"/>
</dbReference>
<dbReference type="PROSITE" id="PS51219">
    <property type="entry name" value="DPCK"/>
    <property type="match status" value="1"/>
</dbReference>
<keyword evidence="5 7" id="KW-0808">Transferase</keyword>
<dbReference type="Proteomes" id="UP000308149">
    <property type="component" value="Chromosome"/>
</dbReference>
<dbReference type="NCBIfam" id="TIGR00152">
    <property type="entry name" value="dephospho-CoA kinase"/>
    <property type="match status" value="1"/>
</dbReference>
<dbReference type="InterPro" id="IPR027417">
    <property type="entry name" value="P-loop_NTPase"/>
</dbReference>
<gene>
    <name evidence="5" type="primary">coaE</name>
    <name evidence="7" type="ORF">FHQ07_05770</name>
</gene>
<feature type="binding site" evidence="5">
    <location>
        <begin position="13"/>
        <end position="18"/>
    </location>
    <ligand>
        <name>ATP</name>
        <dbReference type="ChEBI" id="CHEBI:30616"/>
    </ligand>
</feature>
<evidence type="ECO:0000256" key="1">
    <source>
        <dbReference type="ARBA" id="ARBA00009018"/>
    </source>
</evidence>
<dbReference type="GO" id="GO:0015937">
    <property type="term" value="P:coenzyme A biosynthetic process"/>
    <property type="evidence" value="ECO:0007669"/>
    <property type="project" value="UniProtKB-UniRule"/>
</dbReference>
<dbReference type="GO" id="GO:0005524">
    <property type="term" value="F:ATP binding"/>
    <property type="evidence" value="ECO:0007669"/>
    <property type="project" value="UniProtKB-UniRule"/>
</dbReference>
<dbReference type="EMBL" id="CP040871">
    <property type="protein sequence ID" value="QDA56859.1"/>
    <property type="molecule type" value="Genomic_DNA"/>
</dbReference>
<evidence type="ECO:0000256" key="3">
    <source>
        <dbReference type="ARBA" id="ARBA00022840"/>
    </source>
</evidence>
<dbReference type="EC" id="2.7.1.24" evidence="5 6"/>
<keyword evidence="5 7" id="KW-0418">Kinase</keyword>
<dbReference type="GO" id="GO:0005737">
    <property type="term" value="C:cytoplasm"/>
    <property type="evidence" value="ECO:0007669"/>
    <property type="project" value="UniProtKB-SubCell"/>
</dbReference>
<name>A0A5B7ZQ24_9GAMM</name>
<proteinExistence type="inferred from homology"/>
<keyword evidence="4 5" id="KW-0173">Coenzyme A biosynthesis</keyword>
<dbReference type="AlphaFoldDB" id="A0A5B7ZQ24"/>
<organism evidence="7 8">
    <name type="scientific">Thermomonas aquatica</name>
    <dbReference type="NCBI Taxonomy" id="2202149"/>
    <lineage>
        <taxon>Bacteria</taxon>
        <taxon>Pseudomonadati</taxon>
        <taxon>Pseudomonadota</taxon>
        <taxon>Gammaproteobacteria</taxon>
        <taxon>Lysobacterales</taxon>
        <taxon>Lysobacteraceae</taxon>
        <taxon>Thermomonas</taxon>
    </lineage>
</organism>
<dbReference type="SUPFAM" id="SSF52540">
    <property type="entry name" value="P-loop containing nucleoside triphosphate hydrolases"/>
    <property type="match status" value="1"/>
</dbReference>
<evidence type="ECO:0000313" key="8">
    <source>
        <dbReference type="Proteomes" id="UP000308149"/>
    </source>
</evidence>
<sequence>MSAFVVGLTGGVASGKSEAGRCFEALGIAVADADQAARDAVAIGSDGLADVVDMFGAGVLAADGSLDRPAMRRRVFADPDARKRLEGIIHPRVRELLHATCAKATTPYAIAAVPLLAEGGGRQAYPWLRRILVVDVPESVQLQRLLQRDGIDELLARRMIEVQAARRQRLAIADDVLVNDGSLDALGEKVAALDRLYRGLAQQDGAA</sequence>
<dbReference type="OrthoDB" id="9812943at2"/>
<comment type="catalytic activity">
    <reaction evidence="5">
        <text>3'-dephospho-CoA + ATP = ADP + CoA + H(+)</text>
        <dbReference type="Rhea" id="RHEA:18245"/>
        <dbReference type="ChEBI" id="CHEBI:15378"/>
        <dbReference type="ChEBI" id="CHEBI:30616"/>
        <dbReference type="ChEBI" id="CHEBI:57287"/>
        <dbReference type="ChEBI" id="CHEBI:57328"/>
        <dbReference type="ChEBI" id="CHEBI:456216"/>
        <dbReference type="EC" id="2.7.1.24"/>
    </reaction>
</comment>
<dbReference type="Pfam" id="PF01121">
    <property type="entry name" value="CoaE"/>
    <property type="match status" value="1"/>
</dbReference>
<accession>A0A5B7ZQ24</accession>
<dbReference type="PANTHER" id="PTHR10695:SF46">
    <property type="entry name" value="BIFUNCTIONAL COENZYME A SYNTHASE-RELATED"/>
    <property type="match status" value="1"/>
</dbReference>
<comment type="subcellular location">
    <subcellularLocation>
        <location evidence="5">Cytoplasm</location>
    </subcellularLocation>
</comment>
<dbReference type="RefSeq" id="WP_139715911.1">
    <property type="nucleotide sequence ID" value="NZ_CP040871.1"/>
</dbReference>
<evidence type="ECO:0000256" key="5">
    <source>
        <dbReference type="HAMAP-Rule" id="MF_00376"/>
    </source>
</evidence>
<dbReference type="HAMAP" id="MF_00376">
    <property type="entry name" value="Dephospho_CoA_kinase"/>
    <property type="match status" value="1"/>
</dbReference>
<dbReference type="UniPathway" id="UPA00241">
    <property type="reaction ID" value="UER00356"/>
</dbReference>